<dbReference type="EMBL" id="BAAFSV010000002">
    <property type="protein sequence ID" value="GAB1313742.1"/>
    <property type="molecule type" value="Genomic_DNA"/>
</dbReference>
<dbReference type="PANTHER" id="PTHR34598">
    <property type="entry name" value="BLL6449 PROTEIN"/>
    <property type="match status" value="1"/>
</dbReference>
<dbReference type="GeneID" id="98174695"/>
<keyword evidence="3" id="KW-1185">Reference proteome</keyword>
<evidence type="ECO:0008006" key="4">
    <source>
        <dbReference type="Google" id="ProtNLM"/>
    </source>
</evidence>
<organism evidence="2 3">
    <name type="scientific">Madurella fahalii</name>
    <dbReference type="NCBI Taxonomy" id="1157608"/>
    <lineage>
        <taxon>Eukaryota</taxon>
        <taxon>Fungi</taxon>
        <taxon>Dikarya</taxon>
        <taxon>Ascomycota</taxon>
        <taxon>Pezizomycotina</taxon>
        <taxon>Sordariomycetes</taxon>
        <taxon>Sordariomycetidae</taxon>
        <taxon>Sordariales</taxon>
        <taxon>Sordariales incertae sedis</taxon>
        <taxon>Madurella</taxon>
    </lineage>
</organism>
<evidence type="ECO:0000313" key="3">
    <source>
        <dbReference type="Proteomes" id="UP001628179"/>
    </source>
</evidence>
<comment type="similarity">
    <text evidence="1">Belongs to the asaB hydroxylase/desaturase family.</text>
</comment>
<dbReference type="NCBIfam" id="NF041278">
    <property type="entry name" value="CmcJ_NvfI_EfuI"/>
    <property type="match status" value="1"/>
</dbReference>
<dbReference type="Proteomes" id="UP001628179">
    <property type="component" value="Unassembled WGS sequence"/>
</dbReference>
<proteinExistence type="inferred from homology"/>
<gene>
    <name evidence="2" type="ORF">MFIFM68171_03952</name>
</gene>
<evidence type="ECO:0000313" key="2">
    <source>
        <dbReference type="EMBL" id="GAB1313742.1"/>
    </source>
</evidence>
<protein>
    <recommendedName>
        <fullName evidence="4">Methyltransferase</fullName>
    </recommendedName>
</protein>
<accession>A0ABQ0G7L6</accession>
<evidence type="ECO:0000256" key="1">
    <source>
        <dbReference type="ARBA" id="ARBA00023604"/>
    </source>
</evidence>
<sequence>MAAVDVINATASTDKADMVPSVHPLETPQKHNVHTVMNYYKDPGDGSPPAPFYVVSTDPQQLLKRPVDPVNVIVTDISGNENDYTLDSHGFQIVQHESREKAFLDDDKIKHEYIPETEQLLKDVTGATRVLIFDHTIRRQNHSDPSNAEIRGPAQSVHIDQSYAAAVDRVRYHLPDEAEDLLQKRFQIINVWRPIKTIFKAPLGLADANSVAESDLVAAALIYPHRKGETFAVKPNPAHRWYFKYAQRPDEVTLIKCFDSVTAPGVARRVPHSAFVDPAEEDKEGRESIEVRALVFYDH</sequence>
<dbReference type="InterPro" id="IPR044053">
    <property type="entry name" value="AsaB-like"/>
</dbReference>
<reference evidence="2 3" key="1">
    <citation type="submission" date="2024-09" db="EMBL/GenBank/DDBJ databases">
        <title>Itraconazole resistance in Madurella fahalii resulting from another homologue of gene encoding cytochrome P450 14-alpha sterol demethylase (CYP51).</title>
        <authorList>
            <person name="Yoshioka I."/>
            <person name="Fahal A.H."/>
            <person name="Kaneko S."/>
            <person name="Yaguchi T."/>
        </authorList>
    </citation>
    <scope>NUCLEOTIDE SEQUENCE [LARGE SCALE GENOMIC DNA]</scope>
    <source>
        <strain evidence="2 3">IFM 68171</strain>
    </source>
</reference>
<dbReference type="RefSeq" id="XP_070915473.1">
    <property type="nucleotide sequence ID" value="XM_071059372.1"/>
</dbReference>
<comment type="caution">
    <text evidence="2">The sequence shown here is derived from an EMBL/GenBank/DDBJ whole genome shotgun (WGS) entry which is preliminary data.</text>
</comment>
<dbReference type="PANTHER" id="PTHR34598:SF3">
    <property type="entry name" value="OXIDOREDUCTASE AN1597"/>
    <property type="match status" value="1"/>
</dbReference>
<name>A0ABQ0G7L6_9PEZI</name>